<comment type="function">
    <text evidence="1">May be involved in transcriptional regulation.</text>
</comment>
<dbReference type="AlphaFoldDB" id="A0A3Q2PVS6"/>
<comment type="subcellular location">
    <subcellularLocation>
        <location evidence="2">Nucleus</location>
    </subcellularLocation>
</comment>
<evidence type="ECO:0000256" key="9">
    <source>
        <dbReference type="ARBA" id="ARBA00023125"/>
    </source>
</evidence>
<dbReference type="GO" id="GO:0000977">
    <property type="term" value="F:RNA polymerase II transcription regulatory region sequence-specific DNA binding"/>
    <property type="evidence" value="ECO:0007669"/>
    <property type="project" value="TreeGrafter"/>
</dbReference>
<dbReference type="PANTHER" id="PTHR14196:SF12">
    <property type="entry name" value="ZINC FINGER PROTEIN 208-LIKE"/>
    <property type="match status" value="1"/>
</dbReference>
<keyword evidence="5" id="KW-0677">Repeat</keyword>
<evidence type="ECO:0000256" key="11">
    <source>
        <dbReference type="ARBA" id="ARBA00023242"/>
    </source>
</evidence>
<dbReference type="SMART" id="SM00355">
    <property type="entry name" value="ZnF_C2H2"/>
    <property type="match status" value="1"/>
</dbReference>
<name>A0A3Q2PVS6_FUNHE</name>
<evidence type="ECO:0000256" key="2">
    <source>
        <dbReference type="ARBA" id="ARBA00004123"/>
    </source>
</evidence>
<keyword evidence="11" id="KW-0539">Nucleus</keyword>
<evidence type="ECO:0000256" key="3">
    <source>
        <dbReference type="ARBA" id="ARBA00006991"/>
    </source>
</evidence>
<dbReference type="FunFam" id="3.30.160.60:FF:002274">
    <property type="entry name" value="Zinc finger protein 432"/>
    <property type="match status" value="1"/>
</dbReference>
<dbReference type="GeneTree" id="ENSGT01120000274270"/>
<dbReference type="Proteomes" id="UP000265000">
    <property type="component" value="Unplaced"/>
</dbReference>
<evidence type="ECO:0000256" key="4">
    <source>
        <dbReference type="ARBA" id="ARBA00022723"/>
    </source>
</evidence>
<reference evidence="14" key="1">
    <citation type="submission" date="2025-08" db="UniProtKB">
        <authorList>
            <consortium name="Ensembl"/>
        </authorList>
    </citation>
    <scope>IDENTIFICATION</scope>
</reference>
<keyword evidence="7" id="KW-0862">Zinc</keyword>
<keyword evidence="6 12" id="KW-0863">Zinc-finger</keyword>
<keyword evidence="10" id="KW-0804">Transcription</keyword>
<sequence length="67" mass="7603">SLQMRAFTPSFAPRREIPLTDKAQNPFSCKSCGKKFTYRSRLEIHMKTHTGEKSFSCVTCGKSFSLP</sequence>
<evidence type="ECO:0000313" key="15">
    <source>
        <dbReference type="Proteomes" id="UP000265000"/>
    </source>
</evidence>
<evidence type="ECO:0000256" key="6">
    <source>
        <dbReference type="ARBA" id="ARBA00022771"/>
    </source>
</evidence>
<reference evidence="14" key="2">
    <citation type="submission" date="2025-09" db="UniProtKB">
        <authorList>
            <consortium name="Ensembl"/>
        </authorList>
    </citation>
    <scope>IDENTIFICATION</scope>
</reference>
<keyword evidence="4" id="KW-0479">Metal-binding</keyword>
<dbReference type="GO" id="GO:0005634">
    <property type="term" value="C:nucleus"/>
    <property type="evidence" value="ECO:0007669"/>
    <property type="project" value="UniProtKB-SubCell"/>
</dbReference>
<dbReference type="Ensembl" id="ENSFHET00000026825.1">
    <property type="protein sequence ID" value="ENSFHEP00000017978.1"/>
    <property type="gene ID" value="ENSFHEG00000019751.1"/>
</dbReference>
<comment type="similarity">
    <text evidence="3">Belongs to the krueppel C2H2-type zinc-finger protein family.</text>
</comment>
<keyword evidence="8" id="KW-0805">Transcription regulation</keyword>
<proteinExistence type="inferred from homology"/>
<dbReference type="InterPro" id="IPR050717">
    <property type="entry name" value="C2H2-ZF_Transcription_Reg"/>
</dbReference>
<dbReference type="PROSITE" id="PS50157">
    <property type="entry name" value="ZINC_FINGER_C2H2_2"/>
    <property type="match status" value="1"/>
</dbReference>
<evidence type="ECO:0000313" key="14">
    <source>
        <dbReference type="Ensembl" id="ENSFHEP00000017978.1"/>
    </source>
</evidence>
<evidence type="ECO:0000259" key="13">
    <source>
        <dbReference type="PROSITE" id="PS50157"/>
    </source>
</evidence>
<dbReference type="Gene3D" id="3.30.160.60">
    <property type="entry name" value="Classic Zinc Finger"/>
    <property type="match status" value="2"/>
</dbReference>
<evidence type="ECO:0000256" key="8">
    <source>
        <dbReference type="ARBA" id="ARBA00023015"/>
    </source>
</evidence>
<keyword evidence="9" id="KW-0238">DNA-binding</keyword>
<dbReference type="PROSITE" id="PS00028">
    <property type="entry name" value="ZINC_FINGER_C2H2_1"/>
    <property type="match status" value="1"/>
</dbReference>
<dbReference type="InterPro" id="IPR036236">
    <property type="entry name" value="Znf_C2H2_sf"/>
</dbReference>
<evidence type="ECO:0000256" key="7">
    <source>
        <dbReference type="ARBA" id="ARBA00022833"/>
    </source>
</evidence>
<evidence type="ECO:0000256" key="12">
    <source>
        <dbReference type="PROSITE-ProRule" id="PRU00042"/>
    </source>
</evidence>
<protein>
    <recommendedName>
        <fullName evidence="13">C2H2-type domain-containing protein</fullName>
    </recommendedName>
</protein>
<feature type="domain" description="C2H2-type" evidence="13">
    <location>
        <begin position="27"/>
        <end position="54"/>
    </location>
</feature>
<accession>A0A3Q2PVS6</accession>
<dbReference type="InterPro" id="IPR013087">
    <property type="entry name" value="Znf_C2H2_type"/>
</dbReference>
<dbReference type="GO" id="GO:0008270">
    <property type="term" value="F:zinc ion binding"/>
    <property type="evidence" value="ECO:0007669"/>
    <property type="project" value="UniProtKB-KW"/>
</dbReference>
<evidence type="ECO:0000256" key="5">
    <source>
        <dbReference type="ARBA" id="ARBA00022737"/>
    </source>
</evidence>
<dbReference type="PANTHER" id="PTHR14196">
    <property type="entry name" value="ODD-SKIPPED - RELATED"/>
    <property type="match status" value="1"/>
</dbReference>
<dbReference type="GO" id="GO:0000981">
    <property type="term" value="F:DNA-binding transcription factor activity, RNA polymerase II-specific"/>
    <property type="evidence" value="ECO:0007669"/>
    <property type="project" value="TreeGrafter"/>
</dbReference>
<evidence type="ECO:0000256" key="1">
    <source>
        <dbReference type="ARBA" id="ARBA00003767"/>
    </source>
</evidence>
<evidence type="ECO:0000256" key="10">
    <source>
        <dbReference type="ARBA" id="ARBA00023163"/>
    </source>
</evidence>
<dbReference type="STRING" id="8078.ENSFHEP00000017978"/>
<dbReference type="Pfam" id="PF00096">
    <property type="entry name" value="zf-C2H2"/>
    <property type="match status" value="1"/>
</dbReference>
<keyword evidence="15" id="KW-1185">Reference proteome</keyword>
<dbReference type="SUPFAM" id="SSF57667">
    <property type="entry name" value="beta-beta-alpha zinc fingers"/>
    <property type="match status" value="1"/>
</dbReference>
<organism evidence="14 15">
    <name type="scientific">Fundulus heteroclitus</name>
    <name type="common">Killifish</name>
    <name type="synonym">Mummichog</name>
    <dbReference type="NCBI Taxonomy" id="8078"/>
    <lineage>
        <taxon>Eukaryota</taxon>
        <taxon>Metazoa</taxon>
        <taxon>Chordata</taxon>
        <taxon>Craniata</taxon>
        <taxon>Vertebrata</taxon>
        <taxon>Euteleostomi</taxon>
        <taxon>Actinopterygii</taxon>
        <taxon>Neopterygii</taxon>
        <taxon>Teleostei</taxon>
        <taxon>Neoteleostei</taxon>
        <taxon>Acanthomorphata</taxon>
        <taxon>Ovalentaria</taxon>
        <taxon>Atherinomorphae</taxon>
        <taxon>Cyprinodontiformes</taxon>
        <taxon>Fundulidae</taxon>
        <taxon>Fundulus</taxon>
    </lineage>
</organism>